<dbReference type="EMBL" id="VIIS01001801">
    <property type="protein sequence ID" value="KAF0292647.1"/>
    <property type="molecule type" value="Genomic_DNA"/>
</dbReference>
<dbReference type="InterPro" id="IPR026079">
    <property type="entry name" value="CDR2"/>
</dbReference>
<protein>
    <submittedName>
        <fullName evidence="4">Cerebellar degeneration-related protein 2-like</fullName>
    </submittedName>
</protein>
<keyword evidence="5" id="KW-1185">Reference proteome</keyword>
<reference evidence="4 5" key="1">
    <citation type="submission" date="2019-07" db="EMBL/GenBank/DDBJ databases">
        <title>Draft genome assembly of a fouling barnacle, Amphibalanus amphitrite (Darwin, 1854): The first reference genome for Thecostraca.</title>
        <authorList>
            <person name="Kim W."/>
        </authorList>
    </citation>
    <scope>NUCLEOTIDE SEQUENCE [LARGE SCALE GENOMIC DNA]</scope>
    <source>
        <strain evidence="4">SNU_AA5</strain>
        <tissue evidence="4">Soma without cirri and trophi</tissue>
    </source>
</reference>
<evidence type="ECO:0000313" key="4">
    <source>
        <dbReference type="EMBL" id="KAF0292647.1"/>
    </source>
</evidence>
<dbReference type="PANTHER" id="PTHR19232">
    <property type="entry name" value="CENTROCORTIN FAMILY MEMBER"/>
    <property type="match status" value="1"/>
</dbReference>
<sequence>MSMSGQPSDSLEFCSMDYWDYFVELECLQSCKGKDLQLAAELGKTLLERNKELETGLKQQQTVIDDQSQEIEATVDDRSAGGHR</sequence>
<comment type="caution">
    <text evidence="4">The sequence shown here is derived from an EMBL/GenBank/DDBJ whole genome shotgun (WGS) entry which is preliminary data.</text>
</comment>
<name>A0A6A4V8Q9_AMPAM</name>
<dbReference type="Proteomes" id="UP000440578">
    <property type="component" value="Unassembled WGS sequence"/>
</dbReference>
<gene>
    <name evidence="4" type="primary">CDR2L_0</name>
    <name evidence="4" type="ORF">FJT64_009391</name>
</gene>
<accession>A0A6A4V8Q9</accession>
<evidence type="ECO:0000256" key="1">
    <source>
        <dbReference type="ARBA" id="ARBA00009019"/>
    </source>
</evidence>
<evidence type="ECO:0000256" key="3">
    <source>
        <dbReference type="SAM" id="MobiDB-lite"/>
    </source>
</evidence>
<proteinExistence type="inferred from homology"/>
<feature type="compositionally biased region" description="Basic and acidic residues" evidence="3">
    <location>
        <begin position="75"/>
        <end position="84"/>
    </location>
</feature>
<evidence type="ECO:0000313" key="5">
    <source>
        <dbReference type="Proteomes" id="UP000440578"/>
    </source>
</evidence>
<dbReference type="OrthoDB" id="10059415at2759"/>
<organism evidence="4 5">
    <name type="scientific">Amphibalanus amphitrite</name>
    <name type="common">Striped barnacle</name>
    <name type="synonym">Balanus amphitrite</name>
    <dbReference type="NCBI Taxonomy" id="1232801"/>
    <lineage>
        <taxon>Eukaryota</taxon>
        <taxon>Metazoa</taxon>
        <taxon>Ecdysozoa</taxon>
        <taxon>Arthropoda</taxon>
        <taxon>Crustacea</taxon>
        <taxon>Multicrustacea</taxon>
        <taxon>Cirripedia</taxon>
        <taxon>Thoracica</taxon>
        <taxon>Thoracicalcarea</taxon>
        <taxon>Balanomorpha</taxon>
        <taxon>Balanoidea</taxon>
        <taxon>Balanidae</taxon>
        <taxon>Amphibalaninae</taxon>
        <taxon>Amphibalanus</taxon>
    </lineage>
</organism>
<dbReference type="PANTHER" id="PTHR19232:SF7">
    <property type="entry name" value="CENTROCORTIN, ISOFORM A"/>
    <property type="match status" value="1"/>
</dbReference>
<comment type="similarity">
    <text evidence="1">Belongs to the CDR2 family.</text>
</comment>
<evidence type="ECO:0000256" key="2">
    <source>
        <dbReference type="ARBA" id="ARBA00023054"/>
    </source>
</evidence>
<keyword evidence="2" id="KW-0175">Coiled coil</keyword>
<feature type="region of interest" description="Disordered" evidence="3">
    <location>
        <begin position="58"/>
        <end position="84"/>
    </location>
</feature>
<dbReference type="AlphaFoldDB" id="A0A6A4V8Q9"/>